<dbReference type="EMBL" id="CP060139">
    <property type="protein sequence ID" value="QNR23769.1"/>
    <property type="molecule type" value="Genomic_DNA"/>
</dbReference>
<protein>
    <submittedName>
        <fullName evidence="1">Uncharacterized protein</fullName>
    </submittedName>
</protein>
<name>A0A7H0VDH1_9FLAO</name>
<evidence type="ECO:0000313" key="1">
    <source>
        <dbReference type="EMBL" id="QNR23769.1"/>
    </source>
</evidence>
<accession>A0A7H0VDH1</accession>
<dbReference type="KEGG" id="chyd:H4K34_15530"/>
<reference evidence="1 2" key="1">
    <citation type="submission" date="2020-08" db="EMBL/GenBank/DDBJ databases">
        <title>Croceimicrobium hydrocarbonivorans gen. nov., sp. nov., a novel marine bacterium isolated from a bacterial consortium that degrades polyethylene terephthalate.</title>
        <authorList>
            <person name="Liu R."/>
        </authorList>
    </citation>
    <scope>NUCLEOTIDE SEQUENCE [LARGE SCALE GENOMIC DNA]</scope>
    <source>
        <strain evidence="1 2">A20-9</strain>
    </source>
</reference>
<dbReference type="Proteomes" id="UP000516305">
    <property type="component" value="Chromosome"/>
</dbReference>
<dbReference type="AlphaFoldDB" id="A0A7H0VDH1"/>
<dbReference type="RefSeq" id="WP_210758304.1">
    <property type="nucleotide sequence ID" value="NZ_CP060139.1"/>
</dbReference>
<evidence type="ECO:0000313" key="2">
    <source>
        <dbReference type="Proteomes" id="UP000516305"/>
    </source>
</evidence>
<sequence>MAKIILRSLLLGSLFYGLSSCSTDEAAKPTYLQIDALHLETDYAEEGTAHTNISTVWLSANGEIIGAFELPALIPVVLREGQNELRISAGINTNGISSFRAINTSFDPIIYNLDYQSSGEAPDTIIIPEGDLITHYRDFYQVSIVEDFDDPGLNFQRTNFSDTNFIKVDDADSIFHFQPFNSNQAEPNNNSGLIILDDLNPQVELSSVVSYEIPAGTQNIFLEVTYRTNAQVGFGLVANLATGDQSDITAGVLPKEEWSKIYINLVTEFQAFPGASGYQILIRAKKPDNVDQARIYLDNLKLVYIP</sequence>
<gene>
    <name evidence="1" type="ORF">H4K34_15530</name>
</gene>
<proteinExistence type="predicted"/>
<organism evidence="1 2">
    <name type="scientific">Croceimicrobium hydrocarbonivorans</name>
    <dbReference type="NCBI Taxonomy" id="2761580"/>
    <lineage>
        <taxon>Bacteria</taxon>
        <taxon>Pseudomonadati</taxon>
        <taxon>Bacteroidota</taxon>
        <taxon>Flavobacteriia</taxon>
        <taxon>Flavobacteriales</taxon>
        <taxon>Owenweeksiaceae</taxon>
        <taxon>Croceimicrobium</taxon>
    </lineage>
</organism>
<dbReference type="PROSITE" id="PS51257">
    <property type="entry name" value="PROKAR_LIPOPROTEIN"/>
    <property type="match status" value="1"/>
</dbReference>
<keyword evidence="2" id="KW-1185">Reference proteome</keyword>